<protein>
    <recommendedName>
        <fullName evidence="6">NACHT domain-containing protein</fullName>
    </recommendedName>
</protein>
<sequence>MRHAKAQLRALDREIQNKQLDQAGFTELEKDRNKLLRNLATIPYLDRKNVNPERVPGTCKWFENHPLFLDWRAGTGSPLLWVSALPGAGKSVLFKHLVDNVLPAPQRTNCYFFFKDIEDQKSAIGALRCLLHQMFSQRPDLLRKAVLQRFARDSQILQSFEGLWEIFLNTTRAINTGEIVCVIDALDECQSSDRLPLLKRLAEWSNDPRTTLKIIVSSRLYKDIRQEFHEVQAQIHLSGEGDLVVKQISEEIDMVIAARLKIIAHRLGLSSPTQEALQQKLTSQTQRTYLWAYLVLDELEKALEFDKRSLQATIETLPSTVEEAYDAILNRSGRPERVKKLLTLILAARNPLTLRQMAEVWALEADTQLGEQLEVMTESQFTEMVTGLCGLFVVVSERKLFLLHQTASEFLLHHRNS</sequence>
<dbReference type="Pfam" id="PF24883">
    <property type="entry name" value="NPHP3_N"/>
    <property type="match status" value="1"/>
</dbReference>
<feature type="domain" description="Nephrocystin 3-like N-terminal" evidence="3">
    <location>
        <begin position="57"/>
        <end position="219"/>
    </location>
</feature>
<evidence type="ECO:0000259" key="2">
    <source>
        <dbReference type="Pfam" id="PF23239"/>
    </source>
</evidence>
<evidence type="ECO:0000313" key="4">
    <source>
        <dbReference type="EMBL" id="KAH7021405.1"/>
    </source>
</evidence>
<dbReference type="OrthoDB" id="194358at2759"/>
<dbReference type="GeneID" id="70180191"/>
<keyword evidence="5" id="KW-1185">Reference proteome</keyword>
<dbReference type="InterPro" id="IPR055497">
    <property type="entry name" value="DUF7069"/>
</dbReference>
<dbReference type="AlphaFoldDB" id="A0A9P8XYL0"/>
<keyword evidence="1" id="KW-0677">Repeat</keyword>
<dbReference type="EMBL" id="JAGTJQ010000010">
    <property type="protein sequence ID" value="KAH7021405.1"/>
    <property type="molecule type" value="Genomic_DNA"/>
</dbReference>
<name>A0A9P8XYL0_9PEZI</name>
<feature type="domain" description="DUF7069" evidence="2">
    <location>
        <begin position="248"/>
        <end position="313"/>
    </location>
</feature>
<feature type="non-terminal residue" evidence="4">
    <location>
        <position position="417"/>
    </location>
</feature>
<dbReference type="InterPro" id="IPR056884">
    <property type="entry name" value="NPHP3-like_N"/>
</dbReference>
<dbReference type="PANTHER" id="PTHR10039">
    <property type="entry name" value="AMELOGENIN"/>
    <property type="match status" value="1"/>
</dbReference>
<proteinExistence type="predicted"/>
<comment type="caution">
    <text evidence="4">The sequence shown here is derived from an EMBL/GenBank/DDBJ whole genome shotgun (WGS) entry which is preliminary data.</text>
</comment>
<accession>A0A9P8XYL0</accession>
<dbReference type="SUPFAM" id="SSF52540">
    <property type="entry name" value="P-loop containing nucleoside triphosphate hydrolases"/>
    <property type="match status" value="1"/>
</dbReference>
<dbReference type="RefSeq" id="XP_046007606.1">
    <property type="nucleotide sequence ID" value="XM_046150645.1"/>
</dbReference>
<dbReference type="InterPro" id="IPR027417">
    <property type="entry name" value="P-loop_NTPase"/>
</dbReference>
<evidence type="ECO:0000313" key="5">
    <source>
        <dbReference type="Proteomes" id="UP000756346"/>
    </source>
</evidence>
<organism evidence="4 5">
    <name type="scientific">Microdochium trichocladiopsis</name>
    <dbReference type="NCBI Taxonomy" id="1682393"/>
    <lineage>
        <taxon>Eukaryota</taxon>
        <taxon>Fungi</taxon>
        <taxon>Dikarya</taxon>
        <taxon>Ascomycota</taxon>
        <taxon>Pezizomycotina</taxon>
        <taxon>Sordariomycetes</taxon>
        <taxon>Xylariomycetidae</taxon>
        <taxon>Xylariales</taxon>
        <taxon>Microdochiaceae</taxon>
        <taxon>Microdochium</taxon>
    </lineage>
</organism>
<dbReference type="Proteomes" id="UP000756346">
    <property type="component" value="Unassembled WGS sequence"/>
</dbReference>
<dbReference type="Gene3D" id="3.40.50.300">
    <property type="entry name" value="P-loop containing nucleotide triphosphate hydrolases"/>
    <property type="match status" value="1"/>
</dbReference>
<gene>
    <name evidence="4" type="ORF">B0I36DRAFT_251836</name>
</gene>
<evidence type="ECO:0000256" key="1">
    <source>
        <dbReference type="ARBA" id="ARBA00022737"/>
    </source>
</evidence>
<evidence type="ECO:0008006" key="6">
    <source>
        <dbReference type="Google" id="ProtNLM"/>
    </source>
</evidence>
<dbReference type="Pfam" id="PF23239">
    <property type="entry name" value="DUF7069"/>
    <property type="match status" value="1"/>
</dbReference>
<reference evidence="4" key="1">
    <citation type="journal article" date="2021" name="Nat. Commun.">
        <title>Genetic determinants of endophytism in the Arabidopsis root mycobiome.</title>
        <authorList>
            <person name="Mesny F."/>
            <person name="Miyauchi S."/>
            <person name="Thiergart T."/>
            <person name="Pickel B."/>
            <person name="Atanasova L."/>
            <person name="Karlsson M."/>
            <person name="Huettel B."/>
            <person name="Barry K.W."/>
            <person name="Haridas S."/>
            <person name="Chen C."/>
            <person name="Bauer D."/>
            <person name="Andreopoulos W."/>
            <person name="Pangilinan J."/>
            <person name="LaButti K."/>
            <person name="Riley R."/>
            <person name="Lipzen A."/>
            <person name="Clum A."/>
            <person name="Drula E."/>
            <person name="Henrissat B."/>
            <person name="Kohler A."/>
            <person name="Grigoriev I.V."/>
            <person name="Martin F.M."/>
            <person name="Hacquard S."/>
        </authorList>
    </citation>
    <scope>NUCLEOTIDE SEQUENCE</scope>
    <source>
        <strain evidence="4">MPI-CAGE-CH-0230</strain>
    </source>
</reference>
<evidence type="ECO:0000259" key="3">
    <source>
        <dbReference type="Pfam" id="PF24883"/>
    </source>
</evidence>